<dbReference type="EMBL" id="JACOOO010000041">
    <property type="protein sequence ID" value="MBC5630593.1"/>
    <property type="molecule type" value="Genomic_DNA"/>
</dbReference>
<gene>
    <name evidence="2" type="ORF">H8S20_17180</name>
</gene>
<feature type="transmembrane region" description="Helical" evidence="1">
    <location>
        <begin position="12"/>
        <end position="32"/>
    </location>
</feature>
<keyword evidence="1" id="KW-0472">Membrane</keyword>
<evidence type="ECO:0000313" key="3">
    <source>
        <dbReference type="Proteomes" id="UP000596929"/>
    </source>
</evidence>
<evidence type="ECO:0008006" key="4">
    <source>
        <dbReference type="Google" id="ProtNLM"/>
    </source>
</evidence>
<organism evidence="2 3">
    <name type="scientific">Clostridium hominis</name>
    <dbReference type="NCBI Taxonomy" id="2763036"/>
    <lineage>
        <taxon>Bacteria</taxon>
        <taxon>Bacillati</taxon>
        <taxon>Bacillota</taxon>
        <taxon>Clostridia</taxon>
        <taxon>Eubacteriales</taxon>
        <taxon>Clostridiaceae</taxon>
        <taxon>Clostridium</taxon>
    </lineage>
</organism>
<comment type="caution">
    <text evidence="2">The sequence shown here is derived from an EMBL/GenBank/DDBJ whole genome shotgun (WGS) entry which is preliminary data.</text>
</comment>
<feature type="transmembrane region" description="Helical" evidence="1">
    <location>
        <begin position="201"/>
        <end position="223"/>
    </location>
</feature>
<dbReference type="Proteomes" id="UP000596929">
    <property type="component" value="Unassembled WGS sequence"/>
</dbReference>
<proteinExistence type="predicted"/>
<feature type="transmembrane region" description="Helical" evidence="1">
    <location>
        <begin position="102"/>
        <end position="121"/>
    </location>
</feature>
<keyword evidence="3" id="KW-1185">Reference proteome</keyword>
<dbReference type="RefSeq" id="WP_186860873.1">
    <property type="nucleotide sequence ID" value="NZ_JACOOO010000041.1"/>
</dbReference>
<sequence>MFRFKKDWLYDYKILITLSFSSIMMFLIMYGLTINISNKVYWEVSKGIVETVTNLLTAWIMMLPIISVASVCPLNPDKFGSKVKTCFLPISKKQIVWKGIKMWLVVLPLIIIASTFVNILFENRISSYALSDMILGSISESIALIIFFSIYDMQIMGTMIIMFAKNIRWYSIVPIQVLINIVVILGSLFLISLTMDTGKDITWLVVLFIIILATSLIYFIVAFKDIEKVYR</sequence>
<keyword evidence="1" id="KW-1133">Transmembrane helix</keyword>
<name>A0ABR7DIW4_9CLOT</name>
<keyword evidence="1" id="KW-0812">Transmembrane</keyword>
<evidence type="ECO:0000256" key="1">
    <source>
        <dbReference type="SAM" id="Phobius"/>
    </source>
</evidence>
<accession>A0ABR7DIW4</accession>
<feature type="transmembrane region" description="Helical" evidence="1">
    <location>
        <begin position="172"/>
        <end position="195"/>
    </location>
</feature>
<reference evidence="2 3" key="1">
    <citation type="submission" date="2020-08" db="EMBL/GenBank/DDBJ databases">
        <title>Genome public.</title>
        <authorList>
            <person name="Liu C."/>
            <person name="Sun Q."/>
        </authorList>
    </citation>
    <scope>NUCLEOTIDE SEQUENCE [LARGE SCALE GENOMIC DNA]</scope>
    <source>
        <strain evidence="2 3">NSJ-6</strain>
    </source>
</reference>
<evidence type="ECO:0000313" key="2">
    <source>
        <dbReference type="EMBL" id="MBC5630593.1"/>
    </source>
</evidence>
<feature type="transmembrane region" description="Helical" evidence="1">
    <location>
        <begin position="52"/>
        <end position="74"/>
    </location>
</feature>
<protein>
    <recommendedName>
        <fullName evidence="4">ABC-2 family transporter protein</fullName>
    </recommendedName>
</protein>